<reference evidence="2" key="1">
    <citation type="journal article" date="2019" name="Int. J. Syst. Evol. Microbiol.">
        <title>The Global Catalogue of Microorganisms (GCM) 10K type strain sequencing project: providing services to taxonomists for standard genome sequencing and annotation.</title>
        <authorList>
            <consortium name="The Broad Institute Genomics Platform"/>
            <consortium name="The Broad Institute Genome Sequencing Center for Infectious Disease"/>
            <person name="Wu L."/>
            <person name="Ma J."/>
        </authorList>
    </citation>
    <scope>NUCLEOTIDE SEQUENCE [LARGE SCALE GENOMIC DNA]</scope>
    <source>
        <strain evidence="2">CGMCC 1.19062</strain>
    </source>
</reference>
<organism evidence="1 2">
    <name type="scientific">Lacibacterium aquatile</name>
    <dbReference type="NCBI Taxonomy" id="1168082"/>
    <lineage>
        <taxon>Bacteria</taxon>
        <taxon>Pseudomonadati</taxon>
        <taxon>Pseudomonadota</taxon>
        <taxon>Alphaproteobacteria</taxon>
        <taxon>Rhodospirillales</taxon>
        <taxon>Rhodospirillaceae</taxon>
    </lineage>
</organism>
<comment type="caution">
    <text evidence="1">The sequence shown here is derived from an EMBL/GenBank/DDBJ whole genome shotgun (WGS) entry which is preliminary data.</text>
</comment>
<sequence length="219" mass="23531">MAGVTCPPIAPRLVDAAQPFRPFGDKASYRDLLLALLPPGEVWARQGDSVLGEVLGAIAAAMLAPADKRAADLLNEIDPRSVSELIPRWENWLGLPDACDPAGSGDYPARRANILTRETAGPINRKADLQAFIEDFGYGVTIEEPMPLGTGHGRSGCMRTGSQWHGLFVRVLCRPGNASPRIGTGRAGLMRVGDCIPRPIDCLLRRFLPAHVALAVVYT</sequence>
<evidence type="ECO:0000313" key="1">
    <source>
        <dbReference type="EMBL" id="MFD2264363.1"/>
    </source>
</evidence>
<dbReference type="InterPro" id="IPR018755">
    <property type="entry name" value="Phage_Mu_Gp48"/>
</dbReference>
<name>A0ABW5DUJ8_9PROT</name>
<evidence type="ECO:0000313" key="2">
    <source>
        <dbReference type="Proteomes" id="UP001597295"/>
    </source>
</evidence>
<dbReference type="Pfam" id="PF10076">
    <property type="entry name" value="Phage_Mu_Gp48"/>
    <property type="match status" value="1"/>
</dbReference>
<dbReference type="RefSeq" id="WP_379877445.1">
    <property type="nucleotide sequence ID" value="NZ_JBHUIP010000013.1"/>
</dbReference>
<proteinExistence type="predicted"/>
<keyword evidence="2" id="KW-1185">Reference proteome</keyword>
<accession>A0ABW5DUJ8</accession>
<gene>
    <name evidence="1" type="ORF">ACFSM5_15775</name>
</gene>
<protein>
    <submittedName>
        <fullName evidence="1">Phage tail protein</fullName>
    </submittedName>
</protein>
<dbReference type="EMBL" id="JBHUIP010000013">
    <property type="protein sequence ID" value="MFD2264363.1"/>
    <property type="molecule type" value="Genomic_DNA"/>
</dbReference>
<dbReference type="Proteomes" id="UP001597295">
    <property type="component" value="Unassembled WGS sequence"/>
</dbReference>